<keyword evidence="8" id="KW-0067">ATP-binding</keyword>
<evidence type="ECO:0000256" key="4">
    <source>
        <dbReference type="ARBA" id="ARBA00022448"/>
    </source>
</evidence>
<keyword evidence="18" id="KW-1185">Reference proteome</keyword>
<feature type="transmembrane region" description="Helical" evidence="14">
    <location>
        <begin position="1142"/>
        <end position="1159"/>
    </location>
</feature>
<dbReference type="FunFam" id="1.20.1560.10:FF:000013">
    <property type="entry name" value="ABC transporter C family member 2"/>
    <property type="match status" value="1"/>
</dbReference>
<dbReference type="Pfam" id="PF00664">
    <property type="entry name" value="ABC_membrane"/>
    <property type="match status" value="2"/>
</dbReference>
<evidence type="ECO:0000256" key="3">
    <source>
        <dbReference type="ARBA" id="ARBA00012191"/>
    </source>
</evidence>
<dbReference type="Gene3D" id="3.40.50.300">
    <property type="entry name" value="P-loop containing nucleotide triphosphate hydrolases"/>
    <property type="match status" value="2"/>
</dbReference>
<evidence type="ECO:0000313" key="18">
    <source>
        <dbReference type="Proteomes" id="UP001443914"/>
    </source>
</evidence>
<feature type="transmembrane region" description="Helical" evidence="14">
    <location>
        <begin position="71"/>
        <end position="92"/>
    </location>
</feature>
<dbReference type="InterPro" id="IPR044726">
    <property type="entry name" value="ABCC_6TM_D2"/>
</dbReference>
<reference evidence="17" key="1">
    <citation type="submission" date="2024-03" db="EMBL/GenBank/DDBJ databases">
        <title>WGS assembly of Saponaria officinalis var. Norfolk2.</title>
        <authorList>
            <person name="Jenkins J."/>
            <person name="Shu S."/>
            <person name="Grimwood J."/>
            <person name="Barry K."/>
            <person name="Goodstein D."/>
            <person name="Schmutz J."/>
            <person name="Leebens-Mack J."/>
            <person name="Osbourn A."/>
        </authorList>
    </citation>
    <scope>NUCLEOTIDE SEQUENCE [LARGE SCALE GENOMIC DNA]</scope>
    <source>
        <strain evidence="17">JIC</strain>
    </source>
</reference>
<evidence type="ECO:0000256" key="10">
    <source>
        <dbReference type="ARBA" id="ARBA00022989"/>
    </source>
</evidence>
<evidence type="ECO:0000256" key="9">
    <source>
        <dbReference type="ARBA" id="ARBA00022967"/>
    </source>
</evidence>
<accession>A0AAW1JP49</accession>
<feature type="domain" description="ABC transmembrane type-1" evidence="16">
    <location>
        <begin position="914"/>
        <end position="1197"/>
    </location>
</feature>
<feature type="transmembrane region" description="Helical" evidence="14">
    <location>
        <begin position="112"/>
        <end position="130"/>
    </location>
</feature>
<dbReference type="PROSITE" id="PS50893">
    <property type="entry name" value="ABC_TRANSPORTER_2"/>
    <property type="match status" value="2"/>
</dbReference>
<feature type="domain" description="ABC transporter" evidence="15">
    <location>
        <begin position="613"/>
        <end position="835"/>
    </location>
</feature>
<evidence type="ECO:0000256" key="5">
    <source>
        <dbReference type="ARBA" id="ARBA00022692"/>
    </source>
</evidence>
<organism evidence="17 18">
    <name type="scientific">Saponaria officinalis</name>
    <name type="common">Common soapwort</name>
    <name type="synonym">Lychnis saponaria</name>
    <dbReference type="NCBI Taxonomy" id="3572"/>
    <lineage>
        <taxon>Eukaryota</taxon>
        <taxon>Viridiplantae</taxon>
        <taxon>Streptophyta</taxon>
        <taxon>Embryophyta</taxon>
        <taxon>Tracheophyta</taxon>
        <taxon>Spermatophyta</taxon>
        <taxon>Magnoliopsida</taxon>
        <taxon>eudicotyledons</taxon>
        <taxon>Gunneridae</taxon>
        <taxon>Pentapetalae</taxon>
        <taxon>Caryophyllales</taxon>
        <taxon>Caryophyllaceae</taxon>
        <taxon>Caryophylleae</taxon>
        <taxon>Saponaria</taxon>
    </lineage>
</organism>
<dbReference type="SUPFAM" id="SSF90123">
    <property type="entry name" value="ABC transporter transmembrane region"/>
    <property type="match status" value="2"/>
</dbReference>
<feature type="compositionally biased region" description="Basic and acidic residues" evidence="13">
    <location>
        <begin position="843"/>
        <end position="855"/>
    </location>
</feature>
<feature type="domain" description="ABC transmembrane type-1" evidence="16">
    <location>
        <begin position="303"/>
        <end position="581"/>
    </location>
</feature>
<dbReference type="InterPro" id="IPR027417">
    <property type="entry name" value="P-loop_NTPase"/>
</dbReference>
<keyword evidence="7" id="KW-0547">Nucleotide-binding</keyword>
<dbReference type="EC" id="7.6.2.2" evidence="3"/>
<dbReference type="FunFam" id="1.20.1560.10:FF:000024">
    <property type="entry name" value="ABC transporter C family member 2"/>
    <property type="match status" value="1"/>
</dbReference>
<dbReference type="SMART" id="SM00382">
    <property type="entry name" value="AAA"/>
    <property type="match status" value="2"/>
</dbReference>
<evidence type="ECO:0000256" key="13">
    <source>
        <dbReference type="SAM" id="MobiDB-lite"/>
    </source>
</evidence>
<dbReference type="InterPro" id="IPR017871">
    <property type="entry name" value="ABC_transporter-like_CS"/>
</dbReference>
<dbReference type="InterPro" id="IPR003593">
    <property type="entry name" value="AAA+_ATPase"/>
</dbReference>
<comment type="caution">
    <text evidence="17">The sequence shown here is derived from an EMBL/GenBank/DDBJ whole genome shotgun (WGS) entry which is preliminary data.</text>
</comment>
<dbReference type="InterPro" id="IPR003439">
    <property type="entry name" value="ABC_transporter-like_ATP-bd"/>
</dbReference>
<comment type="subcellular location">
    <subcellularLocation>
        <location evidence="1">Vacuole membrane</location>
        <topology evidence="1">Multi-pass membrane protein</topology>
    </subcellularLocation>
</comment>
<keyword evidence="11 14" id="KW-0472">Membrane</keyword>
<dbReference type="FunFam" id="3.40.50.300:FF:000450">
    <property type="entry name" value="ABC transporter C family member 2"/>
    <property type="match status" value="1"/>
</dbReference>
<dbReference type="Gene3D" id="1.20.1560.10">
    <property type="entry name" value="ABC transporter type 1, transmembrane domain"/>
    <property type="match status" value="2"/>
</dbReference>
<keyword evidence="4" id="KW-0813">Transport</keyword>
<dbReference type="CDD" id="cd18580">
    <property type="entry name" value="ABC_6TM_ABCC_D2"/>
    <property type="match status" value="1"/>
</dbReference>
<protein>
    <recommendedName>
        <fullName evidence="3">ABC-type xenobiotic transporter</fullName>
        <ecNumber evidence="3">7.6.2.2</ecNumber>
    </recommendedName>
</protein>
<comment type="catalytic activity">
    <reaction evidence="12">
        <text>ATP + H2O + xenobioticSide 1 = ADP + phosphate + xenobioticSide 2.</text>
        <dbReference type="EC" id="7.6.2.2"/>
    </reaction>
</comment>
<keyword evidence="6" id="KW-0677">Repeat</keyword>
<evidence type="ECO:0000256" key="8">
    <source>
        <dbReference type="ARBA" id="ARBA00022840"/>
    </source>
</evidence>
<dbReference type="InterPro" id="IPR036640">
    <property type="entry name" value="ABC1_TM_sf"/>
</dbReference>
<evidence type="ECO:0000313" key="17">
    <source>
        <dbReference type="EMBL" id="KAK9706982.1"/>
    </source>
</evidence>
<feature type="transmembrane region" description="Helical" evidence="14">
    <location>
        <begin position="335"/>
        <end position="355"/>
    </location>
</feature>
<feature type="transmembrane region" description="Helical" evidence="14">
    <location>
        <begin position="172"/>
        <end position="192"/>
    </location>
</feature>
<dbReference type="Proteomes" id="UP001443914">
    <property type="component" value="Unassembled WGS sequence"/>
</dbReference>
<evidence type="ECO:0000256" key="7">
    <source>
        <dbReference type="ARBA" id="ARBA00022741"/>
    </source>
</evidence>
<proteinExistence type="inferred from homology"/>
<feature type="transmembrane region" description="Helical" evidence="14">
    <location>
        <begin position="36"/>
        <end position="59"/>
    </location>
</feature>
<evidence type="ECO:0000259" key="15">
    <source>
        <dbReference type="PROSITE" id="PS50893"/>
    </source>
</evidence>
<name>A0AAW1JP49_SAPOF</name>
<dbReference type="SUPFAM" id="SSF52540">
    <property type="entry name" value="P-loop containing nucleoside triphosphate hydrolases"/>
    <property type="match status" value="2"/>
</dbReference>
<dbReference type="EMBL" id="JBDFQZ010000007">
    <property type="protein sequence ID" value="KAK9706982.1"/>
    <property type="molecule type" value="Genomic_DNA"/>
</dbReference>
<keyword evidence="5 14" id="KW-0812">Transmembrane</keyword>
<keyword evidence="10 14" id="KW-1133">Transmembrane helix</keyword>
<keyword evidence="9" id="KW-1278">Translocase</keyword>
<dbReference type="Pfam" id="PF00005">
    <property type="entry name" value="ABC_tran"/>
    <property type="match status" value="2"/>
</dbReference>
<evidence type="ECO:0000256" key="1">
    <source>
        <dbReference type="ARBA" id="ARBA00004128"/>
    </source>
</evidence>
<dbReference type="GO" id="GO:0016887">
    <property type="term" value="F:ATP hydrolysis activity"/>
    <property type="evidence" value="ECO:0007669"/>
    <property type="project" value="InterPro"/>
</dbReference>
<dbReference type="GO" id="GO:1902417">
    <property type="term" value="F:(+)-abscisic acid D-glucopyranosyl ester transmembrane transporter activity"/>
    <property type="evidence" value="ECO:0007669"/>
    <property type="project" value="UniProtKB-ARBA"/>
</dbReference>
<evidence type="ECO:0000256" key="2">
    <source>
        <dbReference type="ARBA" id="ARBA00009726"/>
    </source>
</evidence>
<comment type="similarity">
    <text evidence="2">Belongs to the ABC transporter superfamily. ABCC family. Conjugate transporter (TC 3.A.1.208) subfamily.</text>
</comment>
<dbReference type="InterPro" id="IPR011527">
    <property type="entry name" value="ABC1_TM_dom"/>
</dbReference>
<dbReference type="GO" id="GO:0008559">
    <property type="term" value="F:ABC-type xenobiotic transporter activity"/>
    <property type="evidence" value="ECO:0007669"/>
    <property type="project" value="UniProtKB-EC"/>
</dbReference>
<dbReference type="PROSITE" id="PS50929">
    <property type="entry name" value="ABC_TM1F"/>
    <property type="match status" value="2"/>
</dbReference>
<feature type="transmembrane region" description="Helical" evidence="14">
    <location>
        <begin position="142"/>
        <end position="160"/>
    </location>
</feature>
<feature type="compositionally biased region" description="Basic and acidic residues" evidence="13">
    <location>
        <begin position="864"/>
        <end position="874"/>
    </location>
</feature>
<feature type="transmembrane region" description="Helical" evidence="14">
    <location>
        <begin position="1050"/>
        <end position="1069"/>
    </location>
</feature>
<dbReference type="CDD" id="cd03250">
    <property type="entry name" value="ABCC_MRP_domain1"/>
    <property type="match status" value="1"/>
</dbReference>
<gene>
    <name evidence="17" type="ORF">RND81_07G165000</name>
</gene>
<dbReference type="PROSITE" id="PS00211">
    <property type="entry name" value="ABC_TRANSPORTER_1"/>
    <property type="match status" value="2"/>
</dbReference>
<evidence type="ECO:0000256" key="11">
    <source>
        <dbReference type="ARBA" id="ARBA00023136"/>
    </source>
</evidence>
<dbReference type="FunFam" id="3.40.50.300:FF:000163">
    <property type="entry name" value="Multidrug resistance-associated protein member 4"/>
    <property type="match status" value="1"/>
</dbReference>
<dbReference type="GO" id="GO:0005524">
    <property type="term" value="F:ATP binding"/>
    <property type="evidence" value="ECO:0007669"/>
    <property type="project" value="UniProtKB-KW"/>
</dbReference>
<feature type="transmembrane region" description="Helical" evidence="14">
    <location>
        <begin position="905"/>
        <end position="923"/>
    </location>
</feature>
<dbReference type="PANTHER" id="PTHR24223">
    <property type="entry name" value="ATP-BINDING CASSETTE SUB-FAMILY C"/>
    <property type="match status" value="1"/>
</dbReference>
<feature type="region of interest" description="Disordered" evidence="13">
    <location>
        <begin position="843"/>
        <end position="874"/>
    </location>
</feature>
<evidence type="ECO:0000259" key="16">
    <source>
        <dbReference type="PROSITE" id="PS50929"/>
    </source>
</evidence>
<evidence type="ECO:0000256" key="12">
    <source>
        <dbReference type="ARBA" id="ARBA00034018"/>
    </source>
</evidence>
<dbReference type="GO" id="GO:0005774">
    <property type="term" value="C:vacuolar membrane"/>
    <property type="evidence" value="ECO:0007669"/>
    <property type="project" value="UniProtKB-SubCell"/>
</dbReference>
<feature type="transmembrane region" description="Helical" evidence="14">
    <location>
        <begin position="426"/>
        <end position="452"/>
    </location>
</feature>
<dbReference type="PANTHER" id="PTHR24223:SF375">
    <property type="entry name" value="ABC TRANSPORTER C FAMILY MEMBER 11-RELATED"/>
    <property type="match status" value="1"/>
</dbReference>
<sequence length="1497" mass="168725">MGFEPLLWYCRPVENGVWGRMSDTGLGAYTPCEMGIVVSISSFALLAVCVYRVWLMLIDCNAQRFCLRSKWFNFMLAFCAAFFAADPLLRFVFNVSVFDLDGVSELAPFEDVTLIIEALSWSLLLVMLLLETRIYIHEFRWYIRFVVIYDLVGYAVMLNLMYSMRDFYSRKILYLCFGIVFCKVAFGILLVLHIPRLDHFPSYTQVLAEEPDDFVYEALPAGEHICPERYVSLISRLYYGWMTPLLEKGYKKPISEKDIWRLDKWDQSETLINRFNKNWAEESQRSNPWLLRALNRTFGKMFWFGGVFKIGTDLSQLIGPILLDHLLRSLQGGQAWVGHVYAFLIFISVALGVLCESQYFLNAMRVGFRLRSTLVAATFRKILRLTHESRKRFPSGKITNMISTDANALQQVCQQLHNLWSAPFRIILAVSLLYQQLGVASLLGSLILLLMFPIQTLVISRMKKLSAEGLRRTDKRVGLMNEILASMDTVKCYAWEGSFQSKVCRMRNDELSWLRKAQALGALNNFILNSAPVVVAVLSFGMFTLLGGDLTPARAFTSLTLFTILRQPLNMLPSIITQVVNANVSLKRVEELLLAEERPIVANLSPDPELPSISIENGFFSWDSEKPTLSNINLNISAGSLVAIVGSTGEGKTSLISAMLGELPSVANSNVVIRGTIAYVPQISWIFNATVRDNILFGLEFDSRRYSEAIEVTALKLDLQSLPGKDLTEIGERGVNISGGQKQRVSMARAVYSNSDVYLFDDPLSALDAHVAQQVFHRCILEQLQGKTRVLVTNQLHFLPQVDKIILVSEGMVKEEGTFEELSQNGPLFKKLMENAGKMEEHVEENVNDESDVHETSVPSTGKNYEDRESERFSSKRKGKRSILVKQEERETGVVSMRVLIRYQVALGGFWVVAVLFMCYLLIEVLRVSSSTWLREWTDQSSSMSYRPGYYVLIYALLAFGQVMLTLANSYWLIHSSLWAARKLHDAMLSSILRAPMLFFQTNPLGRTINRFSRDLGDIDWDVANIANLFLGQLWQLLSTFVLIGIVSTVSLWAITPLMIFFHATYLYYQSTSREVKRLDSISRSPVYAQFSETLNGLSSIRAYKAHNRMANANGKFMDDNIRFTLANICTNRWLTIRLQTLGGLMIWLMAAFAVLENGTGDNQLAFTSMMGLLLSYALNITTLMSNCLRQASRAENSLNAVERVGTYIDLPSEAPCIMENYRPPQGWPSAGSIMFENVVLRYRPELPPVLHGISFKVNPREKIGIVGRTGAGKSSMINALFRIVELETGTIVIDGCDISKLGLTDLRRAVSIIPQQPVLFSGTVRFNLDPFSEYTDADLWESLERAHLKDTIRRSSFGLETEVAEGGENFSVGQRQLLSLARALLRKSKILVLDEATASVDVGTDALIQKTIREEFKYCSMLTIAHRLNTIIDCDRILVLNAGQVAEYDAPEHLLRDETSIFYDLVQKTGSSNAQYLCNLVFDGVADDKSSGKVAA</sequence>
<dbReference type="InterPro" id="IPR050173">
    <property type="entry name" value="ABC_transporter_C-like"/>
</dbReference>
<evidence type="ECO:0000256" key="6">
    <source>
        <dbReference type="ARBA" id="ARBA00022737"/>
    </source>
</evidence>
<dbReference type="InterPro" id="IPR044746">
    <property type="entry name" value="ABCC_6TM_D1"/>
</dbReference>
<feature type="transmembrane region" description="Helical" evidence="14">
    <location>
        <begin position="950"/>
        <end position="974"/>
    </location>
</feature>
<feature type="transmembrane region" description="Helical" evidence="14">
    <location>
        <begin position="301"/>
        <end position="323"/>
    </location>
</feature>
<evidence type="ECO:0000256" key="14">
    <source>
        <dbReference type="SAM" id="Phobius"/>
    </source>
</evidence>
<feature type="transmembrane region" description="Helical" evidence="14">
    <location>
        <begin position="1165"/>
        <end position="1185"/>
    </location>
</feature>
<dbReference type="CDD" id="cd18579">
    <property type="entry name" value="ABC_6TM_ABCC_D1"/>
    <property type="match status" value="1"/>
</dbReference>
<dbReference type="CDD" id="cd03244">
    <property type="entry name" value="ABCC_MRP_domain2"/>
    <property type="match status" value="1"/>
</dbReference>
<feature type="domain" description="ABC transporter" evidence="15">
    <location>
        <begin position="1234"/>
        <end position="1468"/>
    </location>
</feature>